<sequence>MPPFAHRYRRFTFNLLKIFRENVCFLMTTMCSSIVVFMIYVHIKSRYLDDTDNYMPYGNDEVPDVFHLPEAFKLDYAKMEKEFKIYMYPDHGDYHTSGKLTGKYASEGHFFRNLRESRFLTSDPNQAHLFFIPISCQKMRGKGLSYENMTSVVKNYVESLIIKFPYWNRTSGSDHFFVTCHDIGVNATKQVPFLVKNSIRGVCLPRYDSEYIPHKDFAVPQVLLPYTHPAGGSDLQQRTTLAFWAGRCDSDLRNELAMRWGNDTEFDIQNYQINPKTKGRIVYTEKLYRAKFCLCPRGSRFDTGSRIASSIHYGCVPVIMSRYHDLPFIDILDWRKFSVILDESDLQQLKDILKYITDERLTTLHENLVKVQKHFIWNTPPVSYDAFHMVMYDLWLRRHVINHRIRSHDISG</sequence>
<keyword evidence="3" id="KW-0328">Glycosyltransferase</keyword>
<keyword evidence="6" id="KW-1133">Transmembrane helix</keyword>
<feature type="transmembrane region" description="Helical" evidence="6">
    <location>
        <begin position="23"/>
        <end position="43"/>
    </location>
</feature>
<evidence type="ECO:0000313" key="8">
    <source>
        <dbReference type="EMBL" id="KAJ7946792.1"/>
    </source>
</evidence>
<dbReference type="Proteomes" id="UP001163823">
    <property type="component" value="Chromosome 13"/>
</dbReference>
<name>A0AAD7KVR3_QUISA</name>
<dbReference type="GO" id="GO:0016757">
    <property type="term" value="F:glycosyltransferase activity"/>
    <property type="evidence" value="ECO:0007669"/>
    <property type="project" value="UniProtKB-KW"/>
</dbReference>
<comment type="similarity">
    <text evidence="2">Belongs to the glycosyltransferase 47 family.</text>
</comment>
<keyword evidence="6" id="KW-0472">Membrane</keyword>
<evidence type="ECO:0000259" key="7">
    <source>
        <dbReference type="Pfam" id="PF03016"/>
    </source>
</evidence>
<dbReference type="EMBL" id="JARAOO010000013">
    <property type="protein sequence ID" value="KAJ7946792.1"/>
    <property type="molecule type" value="Genomic_DNA"/>
</dbReference>
<dbReference type="KEGG" id="qsa:O6P43_031675"/>
<dbReference type="InterPro" id="IPR040911">
    <property type="entry name" value="Exostosin_GT47"/>
</dbReference>
<keyword evidence="3" id="KW-0808">Transferase</keyword>
<dbReference type="Pfam" id="PF03016">
    <property type="entry name" value="Exostosin_GT47"/>
    <property type="match status" value="1"/>
</dbReference>
<accession>A0AAD7KVR3</accession>
<proteinExistence type="inferred from homology"/>
<reference evidence="8" key="1">
    <citation type="journal article" date="2023" name="Science">
        <title>Elucidation of the pathway for biosynthesis of saponin adjuvants from the soapbark tree.</title>
        <authorList>
            <person name="Reed J."/>
            <person name="Orme A."/>
            <person name="El-Demerdash A."/>
            <person name="Owen C."/>
            <person name="Martin L.B.B."/>
            <person name="Misra R.C."/>
            <person name="Kikuchi S."/>
            <person name="Rejzek M."/>
            <person name="Martin A.C."/>
            <person name="Harkess A."/>
            <person name="Leebens-Mack J."/>
            <person name="Louveau T."/>
            <person name="Stephenson M.J."/>
            <person name="Osbourn A."/>
        </authorList>
    </citation>
    <scope>NUCLEOTIDE SEQUENCE</scope>
    <source>
        <strain evidence="8">S10</strain>
    </source>
</reference>
<organism evidence="8 9">
    <name type="scientific">Quillaja saponaria</name>
    <name type="common">Soap bark tree</name>
    <dbReference type="NCBI Taxonomy" id="32244"/>
    <lineage>
        <taxon>Eukaryota</taxon>
        <taxon>Viridiplantae</taxon>
        <taxon>Streptophyta</taxon>
        <taxon>Embryophyta</taxon>
        <taxon>Tracheophyta</taxon>
        <taxon>Spermatophyta</taxon>
        <taxon>Magnoliopsida</taxon>
        <taxon>eudicotyledons</taxon>
        <taxon>Gunneridae</taxon>
        <taxon>Pentapetalae</taxon>
        <taxon>rosids</taxon>
        <taxon>fabids</taxon>
        <taxon>Fabales</taxon>
        <taxon>Quillajaceae</taxon>
        <taxon>Quillaja</taxon>
    </lineage>
</organism>
<evidence type="ECO:0000256" key="2">
    <source>
        <dbReference type="ARBA" id="ARBA00010271"/>
    </source>
</evidence>
<comment type="caution">
    <text evidence="8">The sequence shown here is derived from an EMBL/GenBank/DDBJ whole genome shotgun (WGS) entry which is preliminary data.</text>
</comment>
<evidence type="ECO:0000256" key="5">
    <source>
        <dbReference type="ARBA" id="ARBA00023034"/>
    </source>
</evidence>
<evidence type="ECO:0000313" key="9">
    <source>
        <dbReference type="Proteomes" id="UP001163823"/>
    </source>
</evidence>
<dbReference type="InterPro" id="IPR004263">
    <property type="entry name" value="Exostosin"/>
</dbReference>
<keyword evidence="5" id="KW-0333">Golgi apparatus</keyword>
<evidence type="ECO:0000256" key="6">
    <source>
        <dbReference type="SAM" id="Phobius"/>
    </source>
</evidence>
<comment type="subcellular location">
    <subcellularLocation>
        <location evidence="1">Golgi apparatus membrane</location>
        <topology evidence="1">Single-pass type II membrane protein</topology>
    </subcellularLocation>
</comment>
<dbReference type="AlphaFoldDB" id="A0AAD7KVR3"/>
<evidence type="ECO:0000256" key="3">
    <source>
        <dbReference type="ARBA" id="ARBA00022676"/>
    </source>
</evidence>
<keyword evidence="9" id="KW-1185">Reference proteome</keyword>
<evidence type="ECO:0000256" key="4">
    <source>
        <dbReference type="ARBA" id="ARBA00022968"/>
    </source>
</evidence>
<dbReference type="PANTHER" id="PTHR11062:SF43">
    <property type="entry name" value="EXOSTOSIN FAMILY PROTEIN"/>
    <property type="match status" value="1"/>
</dbReference>
<keyword evidence="6" id="KW-0812">Transmembrane</keyword>
<gene>
    <name evidence="8" type="ORF">O6P43_031675</name>
</gene>
<feature type="domain" description="Exostosin GT47" evidence="7">
    <location>
        <begin position="80"/>
        <end position="355"/>
    </location>
</feature>
<dbReference type="GO" id="GO:0000139">
    <property type="term" value="C:Golgi membrane"/>
    <property type="evidence" value="ECO:0007669"/>
    <property type="project" value="UniProtKB-SubCell"/>
</dbReference>
<evidence type="ECO:0000256" key="1">
    <source>
        <dbReference type="ARBA" id="ARBA00004323"/>
    </source>
</evidence>
<dbReference type="PANTHER" id="PTHR11062">
    <property type="entry name" value="EXOSTOSIN HEPARAN SULFATE GLYCOSYLTRANSFERASE -RELATED"/>
    <property type="match status" value="1"/>
</dbReference>
<protein>
    <submittedName>
        <fullName evidence="8">Exostosin family protein</fullName>
    </submittedName>
</protein>
<keyword evidence="4" id="KW-0735">Signal-anchor</keyword>